<feature type="compositionally biased region" description="Polar residues" evidence="1">
    <location>
        <begin position="1"/>
        <end position="15"/>
    </location>
</feature>
<protein>
    <submittedName>
        <fullName evidence="2">(Mediterranean fruit fly) hypothetical protein</fullName>
    </submittedName>
</protein>
<dbReference type="EMBL" id="CAJHJT010000023">
    <property type="protein sequence ID" value="CAD7002098.1"/>
    <property type="molecule type" value="Genomic_DNA"/>
</dbReference>
<evidence type="ECO:0000313" key="3">
    <source>
        <dbReference type="Proteomes" id="UP000606786"/>
    </source>
</evidence>
<feature type="region of interest" description="Disordered" evidence="1">
    <location>
        <begin position="115"/>
        <end position="140"/>
    </location>
</feature>
<gene>
    <name evidence="2" type="ORF">CCAP1982_LOCUS10586</name>
</gene>
<accession>A0A811UUW7</accession>
<dbReference type="Proteomes" id="UP000606786">
    <property type="component" value="Unassembled WGS sequence"/>
</dbReference>
<reference evidence="2" key="1">
    <citation type="submission" date="2020-11" db="EMBL/GenBank/DDBJ databases">
        <authorList>
            <person name="Whitehead M."/>
        </authorList>
    </citation>
    <scope>NUCLEOTIDE SEQUENCE</scope>
    <source>
        <strain evidence="2">EGII</strain>
    </source>
</reference>
<organism evidence="2 3">
    <name type="scientific">Ceratitis capitata</name>
    <name type="common">Mediterranean fruit fly</name>
    <name type="synonym">Tephritis capitata</name>
    <dbReference type="NCBI Taxonomy" id="7213"/>
    <lineage>
        <taxon>Eukaryota</taxon>
        <taxon>Metazoa</taxon>
        <taxon>Ecdysozoa</taxon>
        <taxon>Arthropoda</taxon>
        <taxon>Hexapoda</taxon>
        <taxon>Insecta</taxon>
        <taxon>Pterygota</taxon>
        <taxon>Neoptera</taxon>
        <taxon>Endopterygota</taxon>
        <taxon>Diptera</taxon>
        <taxon>Brachycera</taxon>
        <taxon>Muscomorpha</taxon>
        <taxon>Tephritoidea</taxon>
        <taxon>Tephritidae</taxon>
        <taxon>Ceratitis</taxon>
        <taxon>Ceratitis</taxon>
    </lineage>
</organism>
<sequence>MWQSANFKAHTNGSPFNKAHTKDQRAESINQSEETASQAGRRAARAGRRRGYTMRIQLLSASSLDISDEEVHIIEADENDIQPAVNEIPSSRSPPNFRPSLSRIRLPIQKVSTITPKRNSNEQAQQKRRRKQQHSQNLSISRPTISVKVFGAEKCRLLRAKKSTISHDLAHQLHALSRGRYET</sequence>
<evidence type="ECO:0000313" key="2">
    <source>
        <dbReference type="EMBL" id="CAD7002098.1"/>
    </source>
</evidence>
<feature type="compositionally biased region" description="Polar residues" evidence="1">
    <location>
        <begin position="27"/>
        <end position="38"/>
    </location>
</feature>
<dbReference type="AlphaFoldDB" id="A0A811UUW7"/>
<evidence type="ECO:0000256" key="1">
    <source>
        <dbReference type="SAM" id="MobiDB-lite"/>
    </source>
</evidence>
<comment type="caution">
    <text evidence="2">The sequence shown here is derived from an EMBL/GenBank/DDBJ whole genome shotgun (WGS) entry which is preliminary data.</text>
</comment>
<proteinExistence type="predicted"/>
<name>A0A811UUW7_CERCA</name>
<keyword evidence="3" id="KW-1185">Reference proteome</keyword>
<feature type="region of interest" description="Disordered" evidence="1">
    <location>
        <begin position="1"/>
        <end position="48"/>
    </location>
</feature>